<dbReference type="AlphaFoldDB" id="A0A0D8IB52"/>
<accession>A0A0D8IB52</accession>
<dbReference type="PATRIC" id="fig|84022.5.peg.3500"/>
<dbReference type="KEGG" id="cace:CACET_c33090"/>
<dbReference type="Gene3D" id="2.60.120.430">
    <property type="entry name" value="Galactose-binding lectin"/>
    <property type="match status" value="1"/>
</dbReference>
<name>A0A0D8IB52_9CLOT</name>
<dbReference type="Gene3D" id="2.60.40.1080">
    <property type="match status" value="1"/>
</dbReference>
<dbReference type="STRING" id="84022.CACET_c33090"/>
<dbReference type="EMBL" id="CP009687">
    <property type="protein sequence ID" value="AKL96753.1"/>
    <property type="molecule type" value="Genomic_DNA"/>
</dbReference>
<proteinExistence type="predicted"/>
<feature type="domain" description="Phosphodiester glycosidase" evidence="1">
    <location>
        <begin position="204"/>
        <end position="380"/>
    </location>
</feature>
<organism evidence="2 3">
    <name type="scientific">Clostridium aceticum</name>
    <dbReference type="NCBI Taxonomy" id="84022"/>
    <lineage>
        <taxon>Bacteria</taxon>
        <taxon>Bacillati</taxon>
        <taxon>Bacillota</taxon>
        <taxon>Clostridia</taxon>
        <taxon>Eubacteriales</taxon>
        <taxon>Clostridiaceae</taxon>
        <taxon>Clostridium</taxon>
    </lineage>
</organism>
<protein>
    <recommendedName>
        <fullName evidence="1">Phosphodiester glycosidase domain-containing protein</fullName>
    </recommendedName>
</protein>
<gene>
    <name evidence="2" type="ORF">CACET_c33090</name>
</gene>
<dbReference type="Pfam" id="PF09992">
    <property type="entry name" value="NAGPA"/>
    <property type="match status" value="1"/>
</dbReference>
<evidence type="ECO:0000313" key="2">
    <source>
        <dbReference type="EMBL" id="AKL96753.1"/>
    </source>
</evidence>
<dbReference type="OrthoDB" id="9809781at2"/>
<keyword evidence="3" id="KW-1185">Reference proteome</keyword>
<dbReference type="Proteomes" id="UP000035704">
    <property type="component" value="Chromosome"/>
</dbReference>
<dbReference type="PANTHER" id="PTHR40446">
    <property type="entry name" value="N-ACETYLGLUCOSAMINE-1-PHOSPHODIESTER ALPHA-N-ACETYLGLUCOSAMINIDASE"/>
    <property type="match status" value="1"/>
</dbReference>
<dbReference type="InterPro" id="IPR018711">
    <property type="entry name" value="NAGPA"/>
</dbReference>
<dbReference type="PANTHER" id="PTHR40446:SF2">
    <property type="entry name" value="N-ACETYLGLUCOSAMINE-1-PHOSPHODIESTER ALPHA-N-ACETYLGLUCOSAMINIDASE"/>
    <property type="match status" value="1"/>
</dbReference>
<sequence length="930" mass="101668">MKGLKKALATIGVVSIIVTSSFTGVFAIDGIAYEKQSKETISSGVTHKHILRFNKDGWLNANVVYIDLDNPATNLDILQSAGGVATKETLSTMVNRNNNVVAAINADFFYLTNPDSPMGTMIKDGQMISSPIFVENFATLSINRNDEAFADYWQYEIYVTTDKGKSIPVTTINKYTHEYQAIMLLDSNWGANTPGYNPKHYDMVEIVVIGDTVAEVRQQQPSTAIPQNGYVLLASQDNAKVLYDNIQVGDQLKVNTQIAPYALEDIKLAIGGGTVLVKDGQPFTFTQTISGNHPRTAVGITRDRKQLIMVTVDGRHSSFAGVNGKRLVDLMIELGSHEAILMDGGGSTTMMTRGLGNARAELVNYPSDGGERRIVNGLAVVSPGFQTELKGITAEINEDKGFVGASREIMVKAFDTNYNPLSANQKELNFTIKKGEGFFEDNRFTPTKAGETIIEVDYLGRKAEVKLQVLEEVGLLQITPGSISLNPGGSVTPKVTAVDRRGYSTIISTKDLSWKDEKGLGTFTNGTYIAGEKSGTTTLTATFGNKTATVSVAIGSNKASLGGLDQYNYKFTAYPAEVSGSISKDTNTKVGEHSLKLEYDFTQADATRAAYIEFEKGNVPLPANASRIGLWVYAFENAPSWIRGHVRDAGGTRHTIDFKNGIDWTGWKYLEANLPQNVSSPLELERIYVVETDSNNKIAGKLLFDGLDITYGTQPSAAVQQKGVEDYLNVPYQAKGTQFFVHSGVTYSDAQSQINAGTAERLKSMINNNYDIAIFTSGLNSDIASGLNKTAIVASQGYQMREHEENLIIYLDSRSGGLRNTDYSQWPWLINLLETTNKKNVFVVLPRPISGFTDQLEANLLRQTLTETAEKGKKVFVLYGGGQEVKAELIEGVRYISTGTYNNATGKASKYVAFNIVQDQVTYQIKDLSE</sequence>
<dbReference type="RefSeq" id="WP_044824188.1">
    <property type="nucleotide sequence ID" value="NZ_CP009687.1"/>
</dbReference>
<evidence type="ECO:0000259" key="1">
    <source>
        <dbReference type="Pfam" id="PF09992"/>
    </source>
</evidence>
<reference evidence="2 3" key="1">
    <citation type="submission" date="2014-10" db="EMBL/GenBank/DDBJ databases">
        <title>Genome sequence of Clostridium aceticum DSM 1496.</title>
        <authorList>
            <person name="Poehlein A."/>
            <person name="Schiel-Bengelsdorf B."/>
            <person name="Gottschalk G."/>
            <person name="Duerre P."/>
            <person name="Daniel R."/>
        </authorList>
    </citation>
    <scope>NUCLEOTIDE SEQUENCE [LARGE SCALE GENOMIC DNA]</scope>
    <source>
        <strain evidence="2 3">DSM 1496</strain>
    </source>
</reference>
<evidence type="ECO:0000313" key="3">
    <source>
        <dbReference type="Proteomes" id="UP000035704"/>
    </source>
</evidence>